<dbReference type="EMBL" id="LPVJ01000071">
    <property type="protein sequence ID" value="KUO94684.1"/>
    <property type="molecule type" value="Genomic_DNA"/>
</dbReference>
<feature type="domain" description="NAD-dependent epimerase/dehydratase" evidence="1">
    <location>
        <begin position="5"/>
        <end position="214"/>
    </location>
</feature>
<dbReference type="PANTHER" id="PTHR43103">
    <property type="entry name" value="NUCLEOSIDE-DIPHOSPHATE-SUGAR EPIMERASE"/>
    <property type="match status" value="1"/>
</dbReference>
<dbReference type="Gene3D" id="3.40.50.720">
    <property type="entry name" value="NAD(P)-binding Rossmann-like Domain"/>
    <property type="match status" value="1"/>
</dbReference>
<evidence type="ECO:0000313" key="3">
    <source>
        <dbReference type="Proteomes" id="UP000053557"/>
    </source>
</evidence>
<reference evidence="2 3" key="1">
    <citation type="submission" date="2015-12" db="EMBL/GenBank/DDBJ databases">
        <title>Draft genome sequence of Acidibacillus ferrooxidans ITV001, isolated from a chalcopyrite acid mine drainage site in Brazil.</title>
        <authorList>
            <person name="Dall'Agnol H."/>
            <person name="Nancucheo I."/>
            <person name="Johnson B."/>
            <person name="Oliveira R."/>
            <person name="Leite L."/>
            <person name="Pylro V."/>
            <person name="Nunes G.L."/>
            <person name="Tzotzos G."/>
            <person name="Fernandes G.R."/>
            <person name="Dutra J."/>
            <person name="Orellana S.C."/>
            <person name="Oliveira G."/>
        </authorList>
    </citation>
    <scope>NUCLEOTIDE SEQUENCE [LARGE SCALE GENOMIC DNA]</scope>
    <source>
        <strain evidence="3">ITV01</strain>
    </source>
</reference>
<evidence type="ECO:0000313" key="2">
    <source>
        <dbReference type="EMBL" id="KUO94684.1"/>
    </source>
</evidence>
<dbReference type="Pfam" id="PF01370">
    <property type="entry name" value="Epimerase"/>
    <property type="match status" value="1"/>
</dbReference>
<dbReference type="Proteomes" id="UP000053557">
    <property type="component" value="Unassembled WGS sequence"/>
</dbReference>
<evidence type="ECO:0000259" key="1">
    <source>
        <dbReference type="Pfam" id="PF01370"/>
    </source>
</evidence>
<dbReference type="AlphaFoldDB" id="A0A124IVL8"/>
<keyword evidence="3" id="KW-1185">Reference proteome</keyword>
<dbReference type="OrthoDB" id="9801056at2"/>
<name>A0A124IVL8_9BACL</name>
<protein>
    <submittedName>
        <fullName evidence="2">Dehydratase</fullName>
    </submittedName>
</protein>
<dbReference type="InterPro" id="IPR036291">
    <property type="entry name" value="NAD(P)-bd_dom_sf"/>
</dbReference>
<dbReference type="PANTHER" id="PTHR43103:SF6">
    <property type="entry name" value="PUTATIVE-RELATED"/>
    <property type="match status" value="1"/>
</dbReference>
<comment type="caution">
    <text evidence="2">The sequence shown here is derived from an EMBL/GenBank/DDBJ whole genome shotgun (WGS) entry which is preliminary data.</text>
</comment>
<accession>A0A124IVL8</accession>
<organism evidence="2 3">
    <name type="scientific">Ferroacidibacillus organovorans</name>
    <dbReference type="NCBI Taxonomy" id="1765683"/>
    <lineage>
        <taxon>Bacteria</taxon>
        <taxon>Bacillati</taxon>
        <taxon>Bacillota</taxon>
        <taxon>Bacilli</taxon>
        <taxon>Bacillales</taxon>
        <taxon>Alicyclobacillaceae</taxon>
        <taxon>Ferroacidibacillus</taxon>
    </lineage>
</organism>
<dbReference type="SUPFAM" id="SSF51735">
    <property type="entry name" value="NAD(P)-binding Rossmann-fold domains"/>
    <property type="match status" value="1"/>
</dbReference>
<dbReference type="CDD" id="cd08946">
    <property type="entry name" value="SDR_e"/>
    <property type="match status" value="1"/>
</dbReference>
<dbReference type="RefSeq" id="WP_067720042.1">
    <property type="nucleotide sequence ID" value="NZ_LPVJ01000071.1"/>
</dbReference>
<proteinExistence type="predicted"/>
<dbReference type="InterPro" id="IPR001509">
    <property type="entry name" value="Epimerase_deHydtase"/>
</dbReference>
<gene>
    <name evidence="2" type="ORF">ATW55_02125</name>
</gene>
<sequence>MKKKVVVTGGSGLLGPFVIQEFLEHGYDVLNVDTKLPRESLCPTVIADLTQLGQAYGVLQGAHAVVHMAAIPVAYSHPNEVTFQNNVMSTYNILEAAAGLGITKAVTASSESSYGIVFAVHPFSPKYVPVDENHPQLPQDAYGLSKIVNEQTGDMMHRRTGMQVVSFRIGNIITPAMYKRFPEFIHRPEERERILWSYVDARDVASACRLAVERDGLGSMALNLAADDTSMDIKSRDLLRERYPEVTDVREPLDGFETLLSNKLAKERLGWQPAYSWREEVKKTQ</sequence>